<evidence type="ECO:0000256" key="1">
    <source>
        <dbReference type="SAM" id="MobiDB-lite"/>
    </source>
</evidence>
<keyword evidence="4" id="KW-1185">Reference proteome</keyword>
<evidence type="ECO:0000313" key="4">
    <source>
        <dbReference type="Proteomes" id="UP000054821"/>
    </source>
</evidence>
<dbReference type="PANTHER" id="PTHR46082:SF11">
    <property type="entry name" value="AAA+ ATPASE DOMAIN-CONTAINING PROTEIN-RELATED"/>
    <property type="match status" value="1"/>
</dbReference>
<comment type="caution">
    <text evidence="3">The sequence shown here is derived from an EMBL/GenBank/DDBJ whole genome shotgun (WGS) entry which is preliminary data.</text>
</comment>
<feature type="compositionally biased region" description="Polar residues" evidence="1">
    <location>
        <begin position="823"/>
        <end position="839"/>
    </location>
</feature>
<feature type="compositionally biased region" description="Polar residues" evidence="1">
    <location>
        <begin position="529"/>
        <end position="544"/>
    </location>
</feature>
<dbReference type="RefSeq" id="XP_024405570.1">
    <property type="nucleotide sequence ID" value="XM_024549712.1"/>
</dbReference>
<evidence type="ECO:0000313" key="3">
    <source>
        <dbReference type="EMBL" id="PON25484.1"/>
    </source>
</evidence>
<dbReference type="GeneID" id="29981020"/>
<sequence length="884" mass="96820">MDDLHLPYTHEDYTIGWVCALPKEQSAAIFMLEERHEDLPNPSGDHNAYTLGSIGKHKVVIAGLPKGRIGIHSAATAATRMVSSFPNIRVGLMVGIGGGIPQKTRLGDVVISCPSGTEPGVIQWDMGKAGANGEFERTGSLAPPPTALLTALTKFEADQITTRTNMLSYLKSLESIPNIPKSFLKSDSLQDVLYESSYNHKEGDDCRHCDKNRVIERGPREDDMMIHCGLIASGNQVIKDAILRDKLYKQFNNNILCIEMEAAGLMNDFPCVIIRGICDYADSHKNDQWQGYAAATAAACAKALLKVLPSSEVDKLQRVQLTISPSLVEGAKRYLSSSYWLGEKKDVPNPSAAITSQKDIKGKTDEPLPEPMSPMAKSRDTSPHGKSRDSGPSEMPTKMIASDTPIQAAPAQASAQTKSDNVSQPQSVETWLREAPASLATMLKQGNVEDAVRRICMGLSEMMPPQEPGNAAQGYTTGGNNNRQDTSRSLEAGTGNCAPASPPERSKSWGDAPSKDSAPLQEEYKGYASEQSPPYGNVGWNFNTAPYPPRTPSPFHPDYKVNKHEKSQAYGNDSTIYQAPQSLQMPTVYPPRSPSPYQNEYRAAIPEQPHSYGYNEPYHHAPAPSGLHISTKYPNSGYDASGNGANNYPWSPPQSPTFRANIAQDHNLRRVSEPVANYNLNPTAYGNDHEEDRFFGYKYGSYYAEPSVISPDERQPIAPRNQDRQPAAMAKNTSTYGQGARINDVGLGHRRAQLSEPIPISTNKGPRSATPMPSQRPPPLKTRSAPPVRQLATKDSERNLGYKRTCCNPEPSLLLPSDRRRSTTPSQGRQPLHTIASSREPSELDFGPSQPNSRPSSRAQATQPHVLRSVPSQRISKIPRPWRP</sequence>
<feature type="region of interest" description="Disordered" evidence="1">
    <location>
        <begin position="461"/>
        <end position="560"/>
    </location>
</feature>
<dbReference type="EMBL" id="JPDN02000018">
    <property type="protein sequence ID" value="PON25484.1"/>
    <property type="molecule type" value="Genomic_DNA"/>
</dbReference>
<dbReference type="InterPro" id="IPR035994">
    <property type="entry name" value="Nucleoside_phosphorylase_sf"/>
</dbReference>
<dbReference type="PANTHER" id="PTHR46082">
    <property type="entry name" value="ATP/GTP-BINDING PROTEIN-RELATED"/>
    <property type="match status" value="1"/>
</dbReference>
<feature type="compositionally biased region" description="Basic and acidic residues" evidence="1">
    <location>
        <begin position="377"/>
        <end position="391"/>
    </location>
</feature>
<dbReference type="SUPFAM" id="SSF53167">
    <property type="entry name" value="Purine and uridine phosphorylases"/>
    <property type="match status" value="1"/>
</dbReference>
<feature type="compositionally biased region" description="Pro residues" evidence="1">
    <location>
        <begin position="546"/>
        <end position="555"/>
    </location>
</feature>
<organism evidence="3 4">
    <name type="scientific">Trichoderma gamsii</name>
    <dbReference type="NCBI Taxonomy" id="398673"/>
    <lineage>
        <taxon>Eukaryota</taxon>
        <taxon>Fungi</taxon>
        <taxon>Dikarya</taxon>
        <taxon>Ascomycota</taxon>
        <taxon>Pezizomycotina</taxon>
        <taxon>Sordariomycetes</taxon>
        <taxon>Hypocreomycetidae</taxon>
        <taxon>Hypocreales</taxon>
        <taxon>Hypocreaceae</taxon>
        <taxon>Trichoderma</taxon>
    </lineage>
</organism>
<gene>
    <name evidence="3" type="ORF">TGAM01_v205778</name>
</gene>
<reference evidence="3 4" key="1">
    <citation type="journal article" date="2016" name="Genome Announc.">
        <title>Draft Whole-Genome Sequence of Trichoderma gamsii T6085, a Promising Biocontrol Agent of Fusarium Head Blight on Wheat.</title>
        <authorList>
            <person name="Baroncelli R."/>
            <person name="Zapparata A."/>
            <person name="Piaggeschi G."/>
            <person name="Sarrocco S."/>
            <person name="Vannacci G."/>
        </authorList>
    </citation>
    <scope>NUCLEOTIDE SEQUENCE [LARGE SCALE GENOMIC DNA]</scope>
    <source>
        <strain evidence="3 4">T6085</strain>
    </source>
</reference>
<feature type="compositionally biased region" description="Low complexity" evidence="1">
    <location>
        <begin position="407"/>
        <end position="416"/>
    </location>
</feature>
<dbReference type="InterPro" id="IPR000845">
    <property type="entry name" value="Nucleoside_phosphorylase_d"/>
</dbReference>
<protein>
    <recommendedName>
        <fullName evidence="2">Nucleoside phosphorylase domain-containing protein</fullName>
    </recommendedName>
</protein>
<dbReference type="GO" id="GO:0003824">
    <property type="term" value="F:catalytic activity"/>
    <property type="evidence" value="ECO:0007669"/>
    <property type="project" value="InterPro"/>
</dbReference>
<evidence type="ECO:0000259" key="2">
    <source>
        <dbReference type="Pfam" id="PF01048"/>
    </source>
</evidence>
<dbReference type="InterPro" id="IPR053137">
    <property type="entry name" value="NLR-like"/>
</dbReference>
<feature type="region of interest" description="Disordered" evidence="1">
    <location>
        <begin position="608"/>
        <end position="659"/>
    </location>
</feature>
<feature type="compositionally biased region" description="Polar residues" evidence="1">
    <location>
        <begin position="473"/>
        <end position="489"/>
    </location>
</feature>
<dbReference type="STRING" id="398673.A0A2P4ZMJ0"/>
<name>A0A2P4ZMJ0_9HYPO</name>
<feature type="region of interest" description="Disordered" evidence="1">
    <location>
        <begin position="708"/>
        <end position="741"/>
    </location>
</feature>
<dbReference type="Proteomes" id="UP000054821">
    <property type="component" value="Unassembled WGS sequence"/>
</dbReference>
<feature type="compositionally biased region" description="Polar residues" evidence="1">
    <location>
        <begin position="417"/>
        <end position="428"/>
    </location>
</feature>
<feature type="compositionally biased region" description="Polar residues" evidence="1">
    <location>
        <begin position="849"/>
        <end position="863"/>
    </location>
</feature>
<dbReference type="AlphaFoldDB" id="A0A2P4ZMJ0"/>
<feature type="region of interest" description="Disordered" evidence="1">
    <location>
        <begin position="755"/>
        <end position="884"/>
    </location>
</feature>
<proteinExistence type="predicted"/>
<dbReference type="Gene3D" id="3.40.50.1580">
    <property type="entry name" value="Nucleoside phosphorylase domain"/>
    <property type="match status" value="1"/>
</dbReference>
<accession>A0A2P4ZMJ0</accession>
<dbReference type="GO" id="GO:0009116">
    <property type="term" value="P:nucleoside metabolic process"/>
    <property type="evidence" value="ECO:0007669"/>
    <property type="project" value="InterPro"/>
</dbReference>
<feature type="region of interest" description="Disordered" evidence="1">
    <location>
        <begin position="346"/>
        <end position="428"/>
    </location>
</feature>
<dbReference type="Pfam" id="PF01048">
    <property type="entry name" value="PNP_UDP_1"/>
    <property type="match status" value="1"/>
</dbReference>
<feature type="domain" description="Nucleoside phosphorylase" evidence="2">
    <location>
        <begin position="15"/>
        <end position="128"/>
    </location>
</feature>